<organism evidence="1 2">
    <name type="scientific">Archangium gephyra</name>
    <dbReference type="NCBI Taxonomy" id="48"/>
    <lineage>
        <taxon>Bacteria</taxon>
        <taxon>Pseudomonadati</taxon>
        <taxon>Myxococcota</taxon>
        <taxon>Myxococcia</taxon>
        <taxon>Myxococcales</taxon>
        <taxon>Cystobacterineae</taxon>
        <taxon>Archangiaceae</taxon>
        <taxon>Archangium</taxon>
    </lineage>
</organism>
<gene>
    <name evidence="1" type="ORF">ATI61_107585</name>
</gene>
<keyword evidence="2" id="KW-1185">Reference proteome</keyword>
<protein>
    <submittedName>
        <fullName evidence="1">Uncharacterized protein</fullName>
    </submittedName>
</protein>
<name>A0ABX9JZB6_9BACT</name>
<evidence type="ECO:0000313" key="1">
    <source>
        <dbReference type="EMBL" id="REG29888.1"/>
    </source>
</evidence>
<dbReference type="RefSeq" id="WP_047860991.1">
    <property type="nucleotide sequence ID" value="NZ_CP011509.1"/>
</dbReference>
<accession>A0ABX9JZB6</accession>
<proteinExistence type="predicted"/>
<comment type="caution">
    <text evidence="1">The sequence shown here is derived from an EMBL/GenBank/DDBJ whole genome shotgun (WGS) entry which is preliminary data.</text>
</comment>
<evidence type="ECO:0000313" key="2">
    <source>
        <dbReference type="Proteomes" id="UP000256345"/>
    </source>
</evidence>
<dbReference type="EMBL" id="QUMU01000007">
    <property type="protein sequence ID" value="REG29888.1"/>
    <property type="molecule type" value="Genomic_DNA"/>
</dbReference>
<dbReference type="Proteomes" id="UP000256345">
    <property type="component" value="Unassembled WGS sequence"/>
</dbReference>
<sequence length="79" mass="8695">MALQFTLSQQVARLLSGCSATVRGRVLRELSQRLSGSQPPPRSGLEVGVLRLPSGFQVSYRWDRQRQQVEMLDLAGAPG</sequence>
<reference evidence="1 2" key="1">
    <citation type="submission" date="2018-08" db="EMBL/GenBank/DDBJ databases">
        <title>Genomic Encyclopedia of Archaeal and Bacterial Type Strains, Phase II (KMG-II): from individual species to whole genera.</title>
        <authorList>
            <person name="Goeker M."/>
        </authorList>
    </citation>
    <scope>NUCLEOTIDE SEQUENCE [LARGE SCALE GENOMIC DNA]</scope>
    <source>
        <strain evidence="1 2">DSM 2261</strain>
    </source>
</reference>